<keyword evidence="4" id="KW-1003">Cell membrane</keyword>
<evidence type="ECO:0000256" key="1">
    <source>
        <dbReference type="ARBA" id="ARBA00004651"/>
    </source>
</evidence>
<evidence type="ECO:0000256" key="7">
    <source>
        <dbReference type="ARBA" id="ARBA00022723"/>
    </source>
</evidence>
<dbReference type="EC" id="1.10.3.-" evidence="16"/>
<feature type="transmembrane region" description="Helical" evidence="14">
    <location>
        <begin position="177"/>
        <end position="203"/>
    </location>
</feature>
<dbReference type="PANTHER" id="PTHR35038:SF6">
    <property type="entry name" value="SURFACE LOCALIZED DECAHEME CYTOCHROME C LIPOPROTEIN"/>
    <property type="match status" value="1"/>
</dbReference>
<evidence type="ECO:0000313" key="16">
    <source>
        <dbReference type="EMBL" id="ADW18859.1"/>
    </source>
</evidence>
<feature type="transmembrane region" description="Helical" evidence="14">
    <location>
        <begin position="215"/>
        <end position="236"/>
    </location>
</feature>
<dbReference type="SUPFAM" id="SSF46626">
    <property type="entry name" value="Cytochrome c"/>
    <property type="match status" value="1"/>
</dbReference>
<dbReference type="GO" id="GO:0016491">
    <property type="term" value="F:oxidoreductase activity"/>
    <property type="evidence" value="ECO:0007669"/>
    <property type="project" value="UniProtKB-KW"/>
</dbReference>
<dbReference type="EMBL" id="CP002364">
    <property type="protein sequence ID" value="ADW18859.1"/>
    <property type="molecule type" value="Genomic_DNA"/>
</dbReference>
<dbReference type="GO" id="GO:0046872">
    <property type="term" value="F:metal ion binding"/>
    <property type="evidence" value="ECO:0007669"/>
    <property type="project" value="UniProtKB-KW"/>
</dbReference>
<dbReference type="GO" id="GO:0009055">
    <property type="term" value="F:electron transfer activity"/>
    <property type="evidence" value="ECO:0007669"/>
    <property type="project" value="InterPro"/>
</dbReference>
<dbReference type="InterPro" id="IPR002585">
    <property type="entry name" value="Cyt-d_ubiquinol_oxidase_su_1"/>
</dbReference>
<dbReference type="Pfam" id="PF01654">
    <property type="entry name" value="Cyt_bd_oxida_I"/>
    <property type="match status" value="1"/>
</dbReference>
<keyword evidence="6 14" id="KW-0812">Transmembrane</keyword>
<dbReference type="PANTHER" id="PTHR35038">
    <property type="entry name" value="DISSIMILATORY SULFITE REDUCTASE SIRA"/>
    <property type="match status" value="1"/>
</dbReference>
<keyword evidence="3" id="KW-0813">Transport</keyword>
<proteinExistence type="inferred from homology"/>
<keyword evidence="11 13" id="KW-0408">Iron</keyword>
<keyword evidence="16" id="KW-0560">Oxidoreductase</keyword>
<evidence type="ECO:0000256" key="11">
    <source>
        <dbReference type="ARBA" id="ARBA00023004"/>
    </source>
</evidence>
<evidence type="ECO:0000256" key="6">
    <source>
        <dbReference type="ARBA" id="ARBA00022692"/>
    </source>
</evidence>
<keyword evidence="9" id="KW-0249">Electron transport</keyword>
<dbReference type="InterPro" id="IPR036280">
    <property type="entry name" value="Multihaem_cyt_sf"/>
</dbReference>
<protein>
    <submittedName>
        <fullName evidence="16">Cytochrome bd quinol oxidase subunit 1 apoprotein</fullName>
        <ecNumber evidence="16">1.10.3.-</ecNumber>
    </submittedName>
</protein>
<dbReference type="RefSeq" id="WP_015725385.1">
    <property type="nucleotide sequence ID" value="NC_014972.1"/>
</dbReference>
<evidence type="ECO:0000256" key="8">
    <source>
        <dbReference type="ARBA" id="ARBA00022729"/>
    </source>
</evidence>
<evidence type="ECO:0000256" key="4">
    <source>
        <dbReference type="ARBA" id="ARBA00022475"/>
    </source>
</evidence>
<dbReference type="Gene3D" id="1.10.760.10">
    <property type="entry name" value="Cytochrome c-like domain"/>
    <property type="match status" value="1"/>
</dbReference>
<evidence type="ECO:0000259" key="15">
    <source>
        <dbReference type="PROSITE" id="PS51007"/>
    </source>
</evidence>
<dbReference type="Gene3D" id="1.10.1130.10">
    <property type="entry name" value="Flavocytochrome C3, Chain A"/>
    <property type="match status" value="1"/>
</dbReference>
<reference evidence="16 17" key="1">
    <citation type="journal article" date="2011" name="Stand. Genomic Sci.">
        <title>Complete genome sequence of Desulfobulbus propionicus type strain (1pr3).</title>
        <authorList>
            <person name="Pagani I."/>
            <person name="Lapidus A."/>
            <person name="Nolan M."/>
            <person name="Lucas S."/>
            <person name="Hammon N."/>
            <person name="Deshpande S."/>
            <person name="Cheng J.F."/>
            <person name="Chertkov O."/>
            <person name="Davenport K."/>
            <person name="Tapia R."/>
            <person name="Han C."/>
            <person name="Goodwin L."/>
            <person name="Pitluck S."/>
            <person name="Liolios K."/>
            <person name="Mavromatis K."/>
            <person name="Ivanova N."/>
            <person name="Mikhailova N."/>
            <person name="Pati A."/>
            <person name="Chen A."/>
            <person name="Palaniappan K."/>
            <person name="Land M."/>
            <person name="Hauser L."/>
            <person name="Chang Y.J."/>
            <person name="Jeffries C.D."/>
            <person name="Detter J.C."/>
            <person name="Brambilla E."/>
            <person name="Kannan K.P."/>
            <person name="Djao O.D."/>
            <person name="Rohde M."/>
            <person name="Pukall R."/>
            <person name="Spring S."/>
            <person name="Goker M."/>
            <person name="Sikorski J."/>
            <person name="Woyke T."/>
            <person name="Bristow J."/>
            <person name="Eisen J.A."/>
            <person name="Markowitz V."/>
            <person name="Hugenholtz P."/>
            <person name="Kyrpides N.C."/>
            <person name="Klenk H.P."/>
        </authorList>
    </citation>
    <scope>NUCLEOTIDE SEQUENCE [LARGE SCALE GENOMIC DNA]</scope>
    <source>
        <strain evidence="17">ATCC 33891 / DSM 2032 / 1pr3</strain>
    </source>
</reference>
<dbReference type="KEGG" id="dpr:Despr_2724"/>
<evidence type="ECO:0000256" key="13">
    <source>
        <dbReference type="PROSITE-ProRule" id="PRU00433"/>
    </source>
</evidence>
<dbReference type="GO" id="GO:0005886">
    <property type="term" value="C:plasma membrane"/>
    <property type="evidence" value="ECO:0007669"/>
    <property type="project" value="UniProtKB-SubCell"/>
</dbReference>
<keyword evidence="7 13" id="KW-0479">Metal-binding</keyword>
<dbReference type="InterPro" id="IPR036909">
    <property type="entry name" value="Cyt_c-like_dom_sf"/>
</dbReference>
<dbReference type="InterPro" id="IPR051829">
    <property type="entry name" value="Multiheme_Cytochr_ET"/>
</dbReference>
<organism evidence="16 17">
    <name type="scientific">Desulfobulbus propionicus (strain ATCC 33891 / DSM 2032 / VKM B-1956 / 1pr3)</name>
    <dbReference type="NCBI Taxonomy" id="577650"/>
    <lineage>
        <taxon>Bacteria</taxon>
        <taxon>Pseudomonadati</taxon>
        <taxon>Thermodesulfobacteriota</taxon>
        <taxon>Desulfobulbia</taxon>
        <taxon>Desulfobulbales</taxon>
        <taxon>Desulfobulbaceae</taxon>
        <taxon>Desulfobulbus</taxon>
    </lineage>
</organism>
<dbReference type="PROSITE" id="PS51007">
    <property type="entry name" value="CYTC"/>
    <property type="match status" value="1"/>
</dbReference>
<feature type="domain" description="Cytochrome c" evidence="15">
    <location>
        <begin position="352"/>
        <end position="463"/>
    </location>
</feature>
<feature type="transmembrane region" description="Helical" evidence="14">
    <location>
        <begin position="133"/>
        <end position="157"/>
    </location>
</feature>
<dbReference type="InterPro" id="IPR009056">
    <property type="entry name" value="Cyt_c-like_dom"/>
</dbReference>
<dbReference type="SUPFAM" id="SSF48695">
    <property type="entry name" value="Multiheme cytochromes"/>
    <property type="match status" value="1"/>
</dbReference>
<keyword evidence="17" id="KW-1185">Reference proteome</keyword>
<keyword evidence="8" id="KW-0732">Signal</keyword>
<keyword evidence="5 13" id="KW-0349">Heme</keyword>
<evidence type="ECO:0000256" key="12">
    <source>
        <dbReference type="ARBA" id="ARBA00023136"/>
    </source>
</evidence>
<evidence type="ECO:0000256" key="2">
    <source>
        <dbReference type="ARBA" id="ARBA00009819"/>
    </source>
</evidence>
<accession>A0A7U3YNY0</accession>
<dbReference type="GO" id="GO:0070069">
    <property type="term" value="C:cytochrome complex"/>
    <property type="evidence" value="ECO:0007669"/>
    <property type="project" value="InterPro"/>
</dbReference>
<name>A0A7U3YNY0_DESPD</name>
<feature type="transmembrane region" description="Helical" evidence="14">
    <location>
        <begin position="256"/>
        <end position="278"/>
    </location>
</feature>
<feature type="transmembrane region" description="Helical" evidence="14">
    <location>
        <begin position="98"/>
        <end position="121"/>
    </location>
</feature>
<evidence type="ECO:0000256" key="5">
    <source>
        <dbReference type="ARBA" id="ARBA00022617"/>
    </source>
</evidence>
<feature type="transmembrane region" description="Helical" evidence="14">
    <location>
        <begin position="285"/>
        <end position="304"/>
    </location>
</feature>
<keyword evidence="12 14" id="KW-0472">Membrane</keyword>
<gene>
    <name evidence="16" type="ordered locus">Despr_2724</name>
</gene>
<feature type="transmembrane region" description="Helical" evidence="14">
    <location>
        <begin position="15"/>
        <end position="40"/>
    </location>
</feature>
<evidence type="ECO:0000256" key="14">
    <source>
        <dbReference type="SAM" id="Phobius"/>
    </source>
</evidence>
<evidence type="ECO:0000256" key="10">
    <source>
        <dbReference type="ARBA" id="ARBA00022989"/>
    </source>
</evidence>
<sequence length="851" mass="94004">MNYPVWQLDAFGGGLWIILIAVFHVYIAHFAVGGGLFLVLAERKAEREHNPAILEYVRRHARFFLVLTMVAGSITGVGIWFIIALLNPAATSILIHTFVFAWASEWVFFLLEIVSLFLYAYTFGRLHPSRHRVLGWIYFGSAWMSLFLINGIIGFMLTPGDWPQTGSFWSGFFNPSFWPSLFFRTFLALIIAGLFGLLTATWIKDANLRTTMVRFCARWLLVPFVLFATSAFWYRAALPPELEETMFTRMPSMRPFIDGFLLGSPLLVLGGLLLILRLPVGLSKVLAVGLLLVGQLYIGCFEFIREGGRRPDIIRGVMYSTSIQHKDIARLQRDGLLQTAKWVRHRKITADNKLAAGRELYNLLCLSCHSIGGPVRDIKPLAAPFTPSGLEAMISGMDLFSPSMPPFAGTAEERAALAAFIAHGLNGRSDPASPTLPEKKVTPPPFYPEQSPFVLLAWSTLGMRYVGEVSGLLSLLPPGNGLRAQLIRRGETPEIVNQGVTLTYRVDKTQDGVAQRDDLTGEMVIEEDVFVADDLRLLPTERPDFDPYPVVTIEARDENDTLLATTEMVAPVSTEIGCSNCHGGQPGNRAGLTRMTALNILQAHDRLSHTQLLAATRDGQAVRCQNCHGDPLVEAGGDPARLNLSAAIHGFHAPYLRGKGAEACALCHPSSPTGATRSLRDIHAALGMDCTNCHGSIEDLALGLLQQERKRGTTRAVALMSHLAPRSVADREQVAPRVPWSNQPDCLHCHVEYQAPASDTLANTWTKDEQALYRNRTDDSGRLFCAACHSSPHAVYPAVNAHGPGLDVLQPLQYQRNRLPLGANRHCAVCHTVAMEDEMHHPNSLRDFRNE</sequence>
<feature type="transmembrane region" description="Helical" evidence="14">
    <location>
        <begin position="61"/>
        <end position="86"/>
    </location>
</feature>
<comment type="similarity">
    <text evidence="2">Belongs to the cytochrome ubiquinol oxidase subunit 1 family.</text>
</comment>
<evidence type="ECO:0000313" key="17">
    <source>
        <dbReference type="Proteomes" id="UP000006365"/>
    </source>
</evidence>
<comment type="subcellular location">
    <subcellularLocation>
        <location evidence="1">Cell membrane</location>
        <topology evidence="1">Multi-pass membrane protein</topology>
    </subcellularLocation>
</comment>
<evidence type="ECO:0000256" key="9">
    <source>
        <dbReference type="ARBA" id="ARBA00022982"/>
    </source>
</evidence>
<dbReference type="GO" id="GO:0019646">
    <property type="term" value="P:aerobic electron transport chain"/>
    <property type="evidence" value="ECO:0007669"/>
    <property type="project" value="InterPro"/>
</dbReference>
<dbReference type="Pfam" id="PF13442">
    <property type="entry name" value="Cytochrome_CBB3"/>
    <property type="match status" value="1"/>
</dbReference>
<dbReference type="GO" id="GO:0020037">
    <property type="term" value="F:heme binding"/>
    <property type="evidence" value="ECO:0007669"/>
    <property type="project" value="InterPro"/>
</dbReference>
<dbReference type="Proteomes" id="UP000006365">
    <property type="component" value="Chromosome"/>
</dbReference>
<evidence type="ECO:0000256" key="3">
    <source>
        <dbReference type="ARBA" id="ARBA00022448"/>
    </source>
</evidence>
<dbReference type="AlphaFoldDB" id="A0A7U3YNY0"/>
<keyword evidence="10 14" id="KW-1133">Transmembrane helix</keyword>